<dbReference type="SUPFAM" id="SSF56954">
    <property type="entry name" value="Outer membrane efflux proteins (OEP)"/>
    <property type="match status" value="1"/>
</dbReference>
<organism evidence="5 6">
    <name type="scientific">Saccharibacter floricola DSM 15669</name>
    <dbReference type="NCBI Taxonomy" id="1123227"/>
    <lineage>
        <taxon>Bacteria</taxon>
        <taxon>Pseudomonadati</taxon>
        <taxon>Pseudomonadota</taxon>
        <taxon>Alphaproteobacteria</taxon>
        <taxon>Acetobacterales</taxon>
        <taxon>Acetobacteraceae</taxon>
        <taxon>Saccharibacter</taxon>
    </lineage>
</organism>
<dbReference type="Gene3D" id="1.20.1600.10">
    <property type="entry name" value="Outer membrane efflux proteins (OEP)"/>
    <property type="match status" value="1"/>
</dbReference>
<dbReference type="EMBL" id="BAQD01000006">
    <property type="protein sequence ID" value="GBQ05739.1"/>
    <property type="molecule type" value="Genomic_DNA"/>
</dbReference>
<evidence type="ECO:0000313" key="5">
    <source>
        <dbReference type="EMBL" id="GBQ05739.1"/>
    </source>
</evidence>
<keyword evidence="3" id="KW-0175">Coiled coil</keyword>
<dbReference type="InterPro" id="IPR010131">
    <property type="entry name" value="MdtP/NodT-like"/>
</dbReference>
<dbReference type="Gene3D" id="2.20.200.10">
    <property type="entry name" value="Outer membrane efflux proteins (OEP)"/>
    <property type="match status" value="1"/>
</dbReference>
<reference evidence="5" key="1">
    <citation type="submission" date="2013-04" db="EMBL/GenBank/DDBJ databases">
        <title>The genome sequencing project of 58 acetic acid bacteria.</title>
        <authorList>
            <person name="Okamoto-Kainuma A."/>
            <person name="Ishikawa M."/>
            <person name="Umino S."/>
            <person name="Koizumi Y."/>
            <person name="Shiwa Y."/>
            <person name="Yoshikawa H."/>
            <person name="Matsutani M."/>
            <person name="Matsushita K."/>
        </authorList>
    </citation>
    <scope>NUCLEOTIDE SEQUENCE</scope>
    <source>
        <strain evidence="5">DSM 15669</strain>
    </source>
</reference>
<name>A0ABQ0NXE9_9PROT</name>
<comment type="similarity">
    <text evidence="1 2">Belongs to the outer membrane factor (OMF) (TC 1.B.17) family.</text>
</comment>
<sequence>MGDARPADMAARGAWWSVLNDPLLNQLEHKLEESNPDLQAAAEAFTQERDIARETESRLYPQVAASGQMSRNKQSQGHLFRGKSSTSLTYESNEAYSGAATWEPDFWDAIRNSTHMQKNLAQATAAQYALTRLTLQAELASDYVALRGIDAQLGVYEDSIRYFRTAVEITRLRQGGAIGAGLDVSRAENQLYAAQAAQSSLLAQRQVEEHAIAVLLNTVPAGFHIQPINDSRMHFNVVAIDTGIPSTLLERRPDIAMNEREVAASARAIGVSRAAFFPHIVISATGGFEDSGFDLASISKAFWKVAVQAVEPVFTGGMRRAALQRAWSQYRERVDDYRSTVLSAFQDVEDGLSQTRLFHQEQLQQHQSVAAALRTQNMTMALYTGGLTNYLDALVAQQDALRARLEEVQAQMAQIQATVRLVRALGGGWTSSALPKIKDIDPIGPLQYQGLHHARPAGEVPTGQEPMEQDRDLTGQHMGVLSAPFPK</sequence>
<keyword evidence="6" id="KW-1185">Reference proteome</keyword>
<evidence type="ECO:0000256" key="1">
    <source>
        <dbReference type="ARBA" id="ARBA00007613"/>
    </source>
</evidence>
<protein>
    <submittedName>
        <fullName evidence="5">Secretion system type I outer membrane efflux pump lipoprotein NodT</fullName>
    </submittedName>
</protein>
<dbReference type="Pfam" id="PF02321">
    <property type="entry name" value="OEP"/>
    <property type="match status" value="2"/>
</dbReference>
<gene>
    <name evidence="5" type="ORF">AA15669_0609</name>
</gene>
<evidence type="ECO:0000256" key="4">
    <source>
        <dbReference type="SAM" id="MobiDB-lite"/>
    </source>
</evidence>
<keyword evidence="2" id="KW-0564">Palmitate</keyword>
<dbReference type="NCBIfam" id="TIGR01845">
    <property type="entry name" value="outer_NodT"/>
    <property type="match status" value="1"/>
</dbReference>
<evidence type="ECO:0000313" key="6">
    <source>
        <dbReference type="Proteomes" id="UP001062901"/>
    </source>
</evidence>
<keyword evidence="2" id="KW-1134">Transmembrane beta strand</keyword>
<dbReference type="Proteomes" id="UP001062901">
    <property type="component" value="Unassembled WGS sequence"/>
</dbReference>
<evidence type="ECO:0000256" key="2">
    <source>
        <dbReference type="RuleBase" id="RU362097"/>
    </source>
</evidence>
<comment type="subcellular location">
    <subcellularLocation>
        <location evidence="2">Cell membrane</location>
        <topology evidence="2">Lipid-anchor</topology>
    </subcellularLocation>
</comment>
<keyword evidence="2 5" id="KW-0449">Lipoprotein</keyword>
<comment type="caution">
    <text evidence="5">The sequence shown here is derived from an EMBL/GenBank/DDBJ whole genome shotgun (WGS) entry which is preliminary data.</text>
</comment>
<feature type="region of interest" description="Disordered" evidence="4">
    <location>
        <begin position="456"/>
        <end position="487"/>
    </location>
</feature>
<evidence type="ECO:0000256" key="3">
    <source>
        <dbReference type="SAM" id="Coils"/>
    </source>
</evidence>
<keyword evidence="2" id="KW-0812">Transmembrane</keyword>
<feature type="coiled-coil region" evidence="3">
    <location>
        <begin position="391"/>
        <end position="425"/>
    </location>
</feature>
<proteinExistence type="inferred from homology"/>
<keyword evidence="2" id="KW-0472">Membrane</keyword>
<dbReference type="PANTHER" id="PTHR30203">
    <property type="entry name" value="OUTER MEMBRANE CATION EFFLUX PROTEIN"/>
    <property type="match status" value="1"/>
</dbReference>
<accession>A0ABQ0NXE9</accession>
<dbReference type="PANTHER" id="PTHR30203:SF33">
    <property type="entry name" value="BLR4455 PROTEIN"/>
    <property type="match status" value="1"/>
</dbReference>
<dbReference type="InterPro" id="IPR003423">
    <property type="entry name" value="OMP_efflux"/>
</dbReference>